<comment type="caution">
    <text evidence="2">The sequence shown here is derived from an EMBL/GenBank/DDBJ whole genome shotgun (WGS) entry which is preliminary data.</text>
</comment>
<dbReference type="AlphaFoldDB" id="A0A9D9IDU1"/>
<reference evidence="2" key="2">
    <citation type="journal article" date="2021" name="PeerJ">
        <title>Extensive microbial diversity within the chicken gut microbiome revealed by metagenomics and culture.</title>
        <authorList>
            <person name="Gilroy R."/>
            <person name="Ravi A."/>
            <person name="Getino M."/>
            <person name="Pursley I."/>
            <person name="Horton D.L."/>
            <person name="Alikhan N.F."/>
            <person name="Baker D."/>
            <person name="Gharbi K."/>
            <person name="Hall N."/>
            <person name="Watson M."/>
            <person name="Adriaenssens E.M."/>
            <person name="Foster-Nyarko E."/>
            <person name="Jarju S."/>
            <person name="Secka A."/>
            <person name="Antonio M."/>
            <person name="Oren A."/>
            <person name="Chaudhuri R.R."/>
            <person name="La Ragione R."/>
            <person name="Hildebrand F."/>
            <person name="Pallen M.J."/>
        </authorList>
    </citation>
    <scope>NUCLEOTIDE SEQUENCE</scope>
    <source>
        <strain evidence="2">14700</strain>
    </source>
</reference>
<dbReference type="Proteomes" id="UP000810292">
    <property type="component" value="Unassembled WGS sequence"/>
</dbReference>
<dbReference type="SUPFAM" id="SSF88723">
    <property type="entry name" value="PIN domain-like"/>
    <property type="match status" value="1"/>
</dbReference>
<dbReference type="InterPro" id="IPR029060">
    <property type="entry name" value="PIN-like_dom_sf"/>
</dbReference>
<evidence type="ECO:0000313" key="3">
    <source>
        <dbReference type="Proteomes" id="UP000810292"/>
    </source>
</evidence>
<feature type="domain" description="PIN" evidence="1">
    <location>
        <begin position="3"/>
        <end position="119"/>
    </location>
</feature>
<dbReference type="PANTHER" id="PTHR36173">
    <property type="entry name" value="RIBONUCLEASE VAPC16-RELATED"/>
    <property type="match status" value="1"/>
</dbReference>
<sequence length="134" mass="15650">MKILLDTHILLWALSDDERLSEKARKAVENEDNEIYYSIISLWEVELKRIAHPDAMRITAKELADYCEQSGFKRIPIKDKHIYALSRLTRAENAPSHKDPFDRLLICQASEENMIFLTHGSLLGWYEDPCILYV</sequence>
<dbReference type="Gene3D" id="3.40.50.1010">
    <property type="entry name" value="5'-nuclease"/>
    <property type="match status" value="1"/>
</dbReference>
<organism evidence="2 3">
    <name type="scientific">Candidatus Ornithospirochaeta stercoravium</name>
    <dbReference type="NCBI Taxonomy" id="2840897"/>
    <lineage>
        <taxon>Bacteria</taxon>
        <taxon>Pseudomonadati</taxon>
        <taxon>Spirochaetota</taxon>
        <taxon>Spirochaetia</taxon>
        <taxon>Spirochaetales</taxon>
        <taxon>Spirochaetaceae</taxon>
        <taxon>Spirochaetaceae incertae sedis</taxon>
        <taxon>Candidatus Ornithospirochaeta</taxon>
    </lineage>
</organism>
<dbReference type="PANTHER" id="PTHR36173:SF2">
    <property type="entry name" value="RIBONUCLEASE VAPC16"/>
    <property type="match status" value="1"/>
</dbReference>
<evidence type="ECO:0000313" key="2">
    <source>
        <dbReference type="EMBL" id="MBO8469993.1"/>
    </source>
</evidence>
<proteinExistence type="predicted"/>
<protein>
    <submittedName>
        <fullName evidence="2">Type II toxin-antitoxin system VapC family toxin</fullName>
    </submittedName>
</protein>
<dbReference type="CDD" id="cd09872">
    <property type="entry name" value="PIN_Sll0205-like"/>
    <property type="match status" value="1"/>
</dbReference>
<reference evidence="2" key="1">
    <citation type="submission" date="2020-10" db="EMBL/GenBank/DDBJ databases">
        <authorList>
            <person name="Gilroy R."/>
        </authorList>
    </citation>
    <scope>NUCLEOTIDE SEQUENCE</scope>
    <source>
        <strain evidence="2">14700</strain>
    </source>
</reference>
<evidence type="ECO:0000259" key="1">
    <source>
        <dbReference type="Pfam" id="PF01850"/>
    </source>
</evidence>
<accession>A0A9D9IDU1</accession>
<gene>
    <name evidence="2" type="ORF">IAA72_09455</name>
</gene>
<dbReference type="InterPro" id="IPR002716">
    <property type="entry name" value="PIN_dom"/>
</dbReference>
<dbReference type="Pfam" id="PF01850">
    <property type="entry name" value="PIN"/>
    <property type="match status" value="1"/>
</dbReference>
<dbReference type="InterPro" id="IPR041705">
    <property type="entry name" value="PIN_Sll0205"/>
</dbReference>
<name>A0A9D9IDU1_9SPIO</name>
<dbReference type="InterPro" id="IPR052919">
    <property type="entry name" value="TA_system_RNase"/>
</dbReference>
<dbReference type="EMBL" id="JADIMF010000154">
    <property type="protein sequence ID" value="MBO8469993.1"/>
    <property type="molecule type" value="Genomic_DNA"/>
</dbReference>